<gene>
    <name evidence="1" type="ORF">GCM10023176_46870</name>
</gene>
<sequence>MVTAVRFTGRLDELIWDTVRATRGLGLVSGVRIPHPDPPVCVRCPVPGVTAGILSPESWRGRGRYIHRATE</sequence>
<organism evidence="1 2">
    <name type="scientific">Micromonospora coerulea</name>
    <dbReference type="NCBI Taxonomy" id="47856"/>
    <lineage>
        <taxon>Bacteria</taxon>
        <taxon>Bacillati</taxon>
        <taxon>Actinomycetota</taxon>
        <taxon>Actinomycetes</taxon>
        <taxon>Micromonosporales</taxon>
        <taxon>Micromonosporaceae</taxon>
        <taxon>Micromonospora</taxon>
    </lineage>
</organism>
<keyword evidence="2" id="KW-1185">Reference proteome</keyword>
<evidence type="ECO:0000313" key="1">
    <source>
        <dbReference type="EMBL" id="GAA4576139.1"/>
    </source>
</evidence>
<protein>
    <submittedName>
        <fullName evidence="1">Uncharacterized protein</fullName>
    </submittedName>
</protein>
<proteinExistence type="predicted"/>
<dbReference type="EMBL" id="BAABGU010000030">
    <property type="protein sequence ID" value="GAA4576139.1"/>
    <property type="molecule type" value="Genomic_DNA"/>
</dbReference>
<evidence type="ECO:0000313" key="2">
    <source>
        <dbReference type="Proteomes" id="UP001500307"/>
    </source>
</evidence>
<dbReference type="Proteomes" id="UP001500307">
    <property type="component" value="Unassembled WGS sequence"/>
</dbReference>
<name>A0ABP8SXX2_9ACTN</name>
<accession>A0ABP8SXX2</accession>
<comment type="caution">
    <text evidence="1">The sequence shown here is derived from an EMBL/GenBank/DDBJ whole genome shotgun (WGS) entry which is preliminary data.</text>
</comment>
<reference evidence="2" key="1">
    <citation type="journal article" date="2019" name="Int. J. Syst. Evol. Microbiol.">
        <title>The Global Catalogue of Microorganisms (GCM) 10K type strain sequencing project: providing services to taxonomists for standard genome sequencing and annotation.</title>
        <authorList>
            <consortium name="The Broad Institute Genomics Platform"/>
            <consortium name="The Broad Institute Genome Sequencing Center for Infectious Disease"/>
            <person name="Wu L."/>
            <person name="Ma J."/>
        </authorList>
    </citation>
    <scope>NUCLEOTIDE SEQUENCE [LARGE SCALE GENOMIC DNA]</scope>
    <source>
        <strain evidence="2">JCM 3175</strain>
    </source>
</reference>